<dbReference type="InterPro" id="IPR028098">
    <property type="entry name" value="Glyco_trans_4-like_N"/>
</dbReference>
<dbReference type="RefSeq" id="WP_111351163.1">
    <property type="nucleotide sequence ID" value="NZ_QHHQ01000007.1"/>
</dbReference>
<accession>A0A8B2NP38</accession>
<name>A0A8B2NP38_9HYPH</name>
<dbReference type="Proteomes" id="UP000249590">
    <property type="component" value="Unassembled WGS sequence"/>
</dbReference>
<organism evidence="2 3">
    <name type="scientific">Acuticoccus sediminis</name>
    <dbReference type="NCBI Taxonomy" id="2184697"/>
    <lineage>
        <taxon>Bacteria</taxon>
        <taxon>Pseudomonadati</taxon>
        <taxon>Pseudomonadota</taxon>
        <taxon>Alphaproteobacteria</taxon>
        <taxon>Hyphomicrobiales</taxon>
        <taxon>Amorphaceae</taxon>
        <taxon>Acuticoccus</taxon>
    </lineage>
</organism>
<evidence type="ECO:0000259" key="1">
    <source>
        <dbReference type="Pfam" id="PF13579"/>
    </source>
</evidence>
<gene>
    <name evidence="2" type="ORF">DLJ53_26855</name>
</gene>
<dbReference type="CDD" id="cd03801">
    <property type="entry name" value="GT4_PimA-like"/>
    <property type="match status" value="1"/>
</dbReference>
<keyword evidence="3" id="KW-1185">Reference proteome</keyword>
<dbReference type="PANTHER" id="PTHR12526">
    <property type="entry name" value="GLYCOSYLTRANSFERASE"/>
    <property type="match status" value="1"/>
</dbReference>
<evidence type="ECO:0000313" key="2">
    <source>
        <dbReference type="EMBL" id="RAH98459.1"/>
    </source>
</evidence>
<dbReference type="PANTHER" id="PTHR12526:SF631">
    <property type="entry name" value="BLL6306 PROTEIN"/>
    <property type="match status" value="1"/>
</dbReference>
<reference evidence="2 3" key="1">
    <citation type="submission" date="2018-05" db="EMBL/GenBank/DDBJ databases">
        <title>Acuticoccus sediminis sp. nov., isolated from deep-sea sediment of Indian Ocean.</title>
        <authorList>
            <person name="Liu X."/>
            <person name="Lai Q."/>
            <person name="Du Y."/>
            <person name="Sun F."/>
            <person name="Zhang X."/>
            <person name="Wang S."/>
            <person name="Shao Z."/>
        </authorList>
    </citation>
    <scope>NUCLEOTIDE SEQUENCE [LARGE SCALE GENOMIC DNA]</scope>
    <source>
        <strain evidence="2 3">PTG4-2</strain>
    </source>
</reference>
<dbReference type="Gene3D" id="3.40.50.2000">
    <property type="entry name" value="Glycogen Phosphorylase B"/>
    <property type="match status" value="2"/>
</dbReference>
<keyword evidence="2" id="KW-0808">Transferase</keyword>
<sequence length="372" mass="40153">MRSEIGHPTARHYVAGGCEHGGGIGRLVGYVVDNAPARGCHYVTDTRGPRWSVMRSPPVLAVALAEMLVDRVLLPNRVHHLHIAGRGSTARKVILGTVARWTGCRHVVHLHDYDYAGDLIRRPAWQQWMIRRLFRGANHVIVLGRRDRSTVVDLLGVEPARVSILRNCVPDPGSRERDAPRAGAPVGIVFLGQLGTRKGVPELLDALASPVMDSGNWHATLAGDGPVEDYTERAAALGLTSRVSLPGWLGEADARALCAGADILVLPSHGEGFAMAVLEGLAHGLAVVTTRVGAHDEVLKDERSCLFVPVGDARALARALARLVADPALRTRLSEGGRTLFLSQFGIEGYVIRLEDLHRTIARTAAPAWRTV</sequence>
<comment type="caution">
    <text evidence="2">The sequence shown here is derived from an EMBL/GenBank/DDBJ whole genome shotgun (WGS) entry which is preliminary data.</text>
</comment>
<dbReference type="Pfam" id="PF13579">
    <property type="entry name" value="Glyco_trans_4_4"/>
    <property type="match status" value="1"/>
</dbReference>
<evidence type="ECO:0000313" key="3">
    <source>
        <dbReference type="Proteomes" id="UP000249590"/>
    </source>
</evidence>
<feature type="domain" description="Glycosyltransferase subfamily 4-like N-terminal" evidence="1">
    <location>
        <begin position="50"/>
        <end position="167"/>
    </location>
</feature>
<dbReference type="AlphaFoldDB" id="A0A8B2NP38"/>
<dbReference type="OrthoDB" id="9807414at2"/>
<dbReference type="GO" id="GO:0016757">
    <property type="term" value="F:glycosyltransferase activity"/>
    <property type="evidence" value="ECO:0007669"/>
    <property type="project" value="TreeGrafter"/>
</dbReference>
<dbReference type="SUPFAM" id="SSF53756">
    <property type="entry name" value="UDP-Glycosyltransferase/glycogen phosphorylase"/>
    <property type="match status" value="1"/>
</dbReference>
<dbReference type="Pfam" id="PF13692">
    <property type="entry name" value="Glyco_trans_1_4"/>
    <property type="match status" value="1"/>
</dbReference>
<dbReference type="EMBL" id="QHHQ01000007">
    <property type="protein sequence ID" value="RAH98459.1"/>
    <property type="molecule type" value="Genomic_DNA"/>
</dbReference>
<proteinExistence type="predicted"/>
<protein>
    <submittedName>
        <fullName evidence="2">Glycosyl transferase</fullName>
    </submittedName>
</protein>